<dbReference type="NCBIfam" id="TIGR00188">
    <property type="entry name" value="rnpA"/>
    <property type="match status" value="1"/>
</dbReference>
<gene>
    <name evidence="6 8" type="primary">rnpA</name>
    <name evidence="8" type="ORF">H8D96_07340</name>
</gene>
<evidence type="ECO:0000256" key="6">
    <source>
        <dbReference type="HAMAP-Rule" id="MF_00227"/>
    </source>
</evidence>
<dbReference type="GO" id="GO:0030677">
    <property type="term" value="C:ribonuclease P complex"/>
    <property type="evidence" value="ECO:0007669"/>
    <property type="project" value="TreeGrafter"/>
</dbReference>
<keyword evidence="2 6" id="KW-0540">Nuclease</keyword>
<dbReference type="InterPro" id="IPR020568">
    <property type="entry name" value="Ribosomal_Su5_D2-typ_SF"/>
</dbReference>
<dbReference type="GO" id="GO:0001682">
    <property type="term" value="P:tRNA 5'-leader removal"/>
    <property type="evidence" value="ECO:0007669"/>
    <property type="project" value="UniProtKB-UniRule"/>
</dbReference>
<comment type="function">
    <text evidence="6">RNaseP catalyzes the removal of the 5'-leader sequence from pre-tRNA to produce the mature 5'-terminus. It can also cleave other RNA substrates such as 4.5S RNA. The protein component plays an auxiliary but essential role in vivo by binding to the 5'-leader sequence and broadening the substrate specificity of the ribozyme.</text>
</comment>
<name>A0A8J6TK55_9BACT</name>
<comment type="catalytic activity">
    <reaction evidence="6">
        <text>Endonucleolytic cleavage of RNA, removing 5'-extranucleotides from tRNA precursor.</text>
        <dbReference type="EC" id="3.1.26.5"/>
    </reaction>
</comment>
<evidence type="ECO:0000313" key="9">
    <source>
        <dbReference type="Proteomes" id="UP000605201"/>
    </source>
</evidence>
<keyword evidence="4 6" id="KW-0378">Hydrolase</keyword>
<evidence type="ECO:0000313" key="8">
    <source>
        <dbReference type="EMBL" id="MBC8431719.1"/>
    </source>
</evidence>
<proteinExistence type="inferred from homology"/>
<evidence type="ECO:0000256" key="3">
    <source>
        <dbReference type="ARBA" id="ARBA00022759"/>
    </source>
</evidence>
<dbReference type="PANTHER" id="PTHR33992:SF1">
    <property type="entry name" value="RIBONUCLEASE P PROTEIN COMPONENT"/>
    <property type="match status" value="1"/>
</dbReference>
<dbReference type="Gene3D" id="3.30.230.10">
    <property type="match status" value="1"/>
</dbReference>
<accession>A0A8J6TK55</accession>
<comment type="subunit">
    <text evidence="6">Consists of a catalytic RNA component (M1 or rnpB) and a protein subunit.</text>
</comment>
<dbReference type="EMBL" id="JACNIG010000166">
    <property type="protein sequence ID" value="MBC8431719.1"/>
    <property type="molecule type" value="Genomic_DNA"/>
</dbReference>
<dbReference type="GO" id="GO:0042781">
    <property type="term" value="F:3'-tRNA processing endoribonuclease activity"/>
    <property type="evidence" value="ECO:0007669"/>
    <property type="project" value="TreeGrafter"/>
</dbReference>
<evidence type="ECO:0000256" key="1">
    <source>
        <dbReference type="ARBA" id="ARBA00022694"/>
    </source>
</evidence>
<dbReference type="HAMAP" id="MF_00227">
    <property type="entry name" value="RNase_P"/>
    <property type="match status" value="1"/>
</dbReference>
<keyword evidence="5 6" id="KW-0694">RNA-binding</keyword>
<evidence type="ECO:0000256" key="5">
    <source>
        <dbReference type="ARBA" id="ARBA00022884"/>
    </source>
</evidence>
<dbReference type="PANTHER" id="PTHR33992">
    <property type="entry name" value="RIBONUCLEASE P PROTEIN COMPONENT"/>
    <property type="match status" value="1"/>
</dbReference>
<dbReference type="EC" id="3.1.26.5" evidence="6 7"/>
<organism evidence="8 9">
    <name type="scientific">Candidatus Desulfatibia vada</name>
    <dbReference type="NCBI Taxonomy" id="2841696"/>
    <lineage>
        <taxon>Bacteria</taxon>
        <taxon>Pseudomonadati</taxon>
        <taxon>Thermodesulfobacteriota</taxon>
        <taxon>Desulfobacteria</taxon>
        <taxon>Desulfobacterales</taxon>
        <taxon>Desulfobacterales incertae sedis</taxon>
        <taxon>Candidatus Desulfatibia</taxon>
    </lineage>
</organism>
<keyword evidence="3 6" id="KW-0255">Endonuclease</keyword>
<dbReference type="Pfam" id="PF00825">
    <property type="entry name" value="Ribonuclease_P"/>
    <property type="match status" value="1"/>
</dbReference>
<comment type="similarity">
    <text evidence="6">Belongs to the RnpA family.</text>
</comment>
<dbReference type="InterPro" id="IPR014721">
    <property type="entry name" value="Ribsml_uS5_D2-typ_fold_subgr"/>
</dbReference>
<sequence>MRFFFAKADRILKRPDFLRLSKHGKKSSNKHFVVTYCPGQFENTRLGITVSKKVGNAAARNRIKRFSREYFRQNRHLLAGCLDINITARRAAAGLTAEQTFLSLKDIFDRIPGSNNH</sequence>
<evidence type="ECO:0000256" key="4">
    <source>
        <dbReference type="ARBA" id="ARBA00022801"/>
    </source>
</evidence>
<dbReference type="SUPFAM" id="SSF54211">
    <property type="entry name" value="Ribosomal protein S5 domain 2-like"/>
    <property type="match status" value="1"/>
</dbReference>
<reference evidence="8 9" key="1">
    <citation type="submission" date="2020-08" db="EMBL/GenBank/DDBJ databases">
        <title>Bridging the membrane lipid divide: bacteria of the FCB group superphylum have the potential to synthesize archaeal ether lipids.</title>
        <authorList>
            <person name="Villanueva L."/>
            <person name="Von Meijenfeldt F.A.B."/>
            <person name="Westbye A.B."/>
            <person name="Yadav S."/>
            <person name="Hopmans E.C."/>
            <person name="Dutilh B.E."/>
            <person name="Sinninghe Damste J.S."/>
        </authorList>
    </citation>
    <scope>NUCLEOTIDE SEQUENCE [LARGE SCALE GENOMIC DNA]</scope>
    <source>
        <strain evidence="8">NIOZ-UU17</strain>
    </source>
</reference>
<dbReference type="GO" id="GO:0004526">
    <property type="term" value="F:ribonuclease P activity"/>
    <property type="evidence" value="ECO:0007669"/>
    <property type="project" value="UniProtKB-UniRule"/>
</dbReference>
<comment type="caution">
    <text evidence="8">The sequence shown here is derived from an EMBL/GenBank/DDBJ whole genome shotgun (WGS) entry which is preliminary data.</text>
</comment>
<dbReference type="Proteomes" id="UP000605201">
    <property type="component" value="Unassembled WGS sequence"/>
</dbReference>
<keyword evidence="1 6" id="KW-0819">tRNA processing</keyword>
<evidence type="ECO:0000256" key="7">
    <source>
        <dbReference type="NCBIfam" id="TIGR00188"/>
    </source>
</evidence>
<dbReference type="InterPro" id="IPR000100">
    <property type="entry name" value="RNase_P"/>
</dbReference>
<dbReference type="AlphaFoldDB" id="A0A8J6TK55"/>
<evidence type="ECO:0000256" key="2">
    <source>
        <dbReference type="ARBA" id="ARBA00022722"/>
    </source>
</evidence>
<protein>
    <recommendedName>
        <fullName evidence="6 7">Ribonuclease P protein component</fullName>
        <shortName evidence="6">RNase P protein</shortName>
        <shortName evidence="6">RNaseP protein</shortName>
        <ecNumber evidence="6 7">3.1.26.5</ecNumber>
    </recommendedName>
    <alternativeName>
        <fullName evidence="6">Protein C5</fullName>
    </alternativeName>
</protein>
<dbReference type="GO" id="GO:0000049">
    <property type="term" value="F:tRNA binding"/>
    <property type="evidence" value="ECO:0007669"/>
    <property type="project" value="UniProtKB-UniRule"/>
</dbReference>